<comment type="caution">
    <text evidence="3">The sequence shown here is derived from an EMBL/GenBank/DDBJ whole genome shotgun (WGS) entry which is preliminary data.</text>
</comment>
<dbReference type="InterPro" id="IPR042495">
    <property type="entry name" value="PDGFRL"/>
</dbReference>
<dbReference type="PANTHER" id="PTHR15360:SF2">
    <property type="entry name" value="PLATELET-DERIVED GROWTH FACTOR RECEPTOR-LIKE PROTEIN"/>
    <property type="match status" value="1"/>
</dbReference>
<gene>
    <name evidence="3" type="ORF">MNOR_LOCUS29356</name>
</gene>
<dbReference type="InterPro" id="IPR013783">
    <property type="entry name" value="Ig-like_fold"/>
</dbReference>
<keyword evidence="1" id="KW-1133">Transmembrane helix</keyword>
<keyword evidence="4" id="KW-1185">Reference proteome</keyword>
<feature type="domain" description="Immunoglobulin" evidence="2">
    <location>
        <begin position="104"/>
        <end position="177"/>
    </location>
</feature>
<accession>A0AAV2RWE9</accession>
<keyword evidence="1" id="KW-0812">Transmembrane</keyword>
<feature type="transmembrane region" description="Helical" evidence="1">
    <location>
        <begin position="208"/>
        <end position="230"/>
    </location>
</feature>
<feature type="non-terminal residue" evidence="3">
    <location>
        <position position="1"/>
    </location>
</feature>
<keyword evidence="1" id="KW-0472">Membrane</keyword>
<evidence type="ECO:0000313" key="3">
    <source>
        <dbReference type="EMBL" id="CAL4143958.1"/>
    </source>
</evidence>
<protein>
    <recommendedName>
        <fullName evidence="2">Immunoglobulin domain-containing protein</fullName>
    </recommendedName>
</protein>
<proteinExistence type="predicted"/>
<name>A0AAV2RWE9_MEGNR</name>
<dbReference type="Proteomes" id="UP001497623">
    <property type="component" value="Unassembled WGS sequence"/>
</dbReference>
<dbReference type="SUPFAM" id="SSF48726">
    <property type="entry name" value="Immunoglobulin"/>
    <property type="match status" value="2"/>
</dbReference>
<dbReference type="SMART" id="SM00409">
    <property type="entry name" value="IG"/>
    <property type="match status" value="2"/>
</dbReference>
<evidence type="ECO:0000256" key="1">
    <source>
        <dbReference type="SAM" id="Phobius"/>
    </source>
</evidence>
<organism evidence="3 4">
    <name type="scientific">Meganyctiphanes norvegica</name>
    <name type="common">Northern krill</name>
    <name type="synonym">Thysanopoda norvegica</name>
    <dbReference type="NCBI Taxonomy" id="48144"/>
    <lineage>
        <taxon>Eukaryota</taxon>
        <taxon>Metazoa</taxon>
        <taxon>Ecdysozoa</taxon>
        <taxon>Arthropoda</taxon>
        <taxon>Crustacea</taxon>
        <taxon>Multicrustacea</taxon>
        <taxon>Malacostraca</taxon>
        <taxon>Eumalacostraca</taxon>
        <taxon>Eucarida</taxon>
        <taxon>Euphausiacea</taxon>
        <taxon>Euphausiidae</taxon>
        <taxon>Meganyctiphanes</taxon>
    </lineage>
</organism>
<feature type="domain" description="Immunoglobulin" evidence="2">
    <location>
        <begin position="11"/>
        <end position="94"/>
    </location>
</feature>
<sequence length="244" mass="27156">SVSIYPFLNVGEEVVLNSDSQLELTCNGDQELEWVHPIQDTDIFNVISEKPKGANPYYISTFKVEDPIPEDTGEYTCQFKNNKQMQKSTYVYVHDTYTNLLVDIPIITVNVSEPLLITCRTTLPNITVALSHIIKKDVTSSFEFDPREGFRKQHAAPGDDGIYTCSTLNSSISVTIFLIDPAASTPSPPEGSVDPAPVPVRMIATAGFNWLLTLLVVALIICLVEGIFLYKITKAYKELKWFAS</sequence>
<evidence type="ECO:0000259" key="2">
    <source>
        <dbReference type="SMART" id="SM00409"/>
    </source>
</evidence>
<dbReference type="EMBL" id="CAXKWB010033887">
    <property type="protein sequence ID" value="CAL4143958.1"/>
    <property type="molecule type" value="Genomic_DNA"/>
</dbReference>
<reference evidence="3 4" key="1">
    <citation type="submission" date="2024-05" db="EMBL/GenBank/DDBJ databases">
        <authorList>
            <person name="Wallberg A."/>
        </authorList>
    </citation>
    <scope>NUCLEOTIDE SEQUENCE [LARGE SCALE GENOMIC DNA]</scope>
</reference>
<dbReference type="InterPro" id="IPR003599">
    <property type="entry name" value="Ig_sub"/>
</dbReference>
<dbReference type="PANTHER" id="PTHR15360">
    <property type="entry name" value="PLATELET-DERIVED GROWTH FACTOR RECEPTOR LIKE"/>
    <property type="match status" value="1"/>
</dbReference>
<dbReference type="Gene3D" id="2.60.40.10">
    <property type="entry name" value="Immunoglobulins"/>
    <property type="match status" value="2"/>
</dbReference>
<evidence type="ECO:0000313" key="4">
    <source>
        <dbReference type="Proteomes" id="UP001497623"/>
    </source>
</evidence>
<dbReference type="AlphaFoldDB" id="A0AAV2RWE9"/>
<dbReference type="InterPro" id="IPR036179">
    <property type="entry name" value="Ig-like_dom_sf"/>
</dbReference>